<evidence type="ECO:0000313" key="3">
    <source>
        <dbReference type="Proteomes" id="UP000230405"/>
    </source>
</evidence>
<feature type="transmembrane region" description="Helical" evidence="1">
    <location>
        <begin position="40"/>
        <end position="62"/>
    </location>
</feature>
<dbReference type="Proteomes" id="UP000230405">
    <property type="component" value="Unassembled WGS sequence"/>
</dbReference>
<dbReference type="AlphaFoldDB" id="A0A2M7VE08"/>
<protein>
    <submittedName>
        <fullName evidence="2">Uncharacterized protein</fullName>
    </submittedName>
</protein>
<organism evidence="2 3">
    <name type="scientific">Candidatus Komeilibacteria bacterium CG_4_10_14_0_2_um_filter_37_10</name>
    <dbReference type="NCBI Taxonomy" id="1974470"/>
    <lineage>
        <taxon>Bacteria</taxon>
        <taxon>Candidatus Komeiliibacteriota</taxon>
    </lineage>
</organism>
<reference evidence="3" key="1">
    <citation type="submission" date="2017-09" db="EMBL/GenBank/DDBJ databases">
        <title>Depth-based differentiation of microbial function through sediment-hosted aquifers and enrichment of novel symbionts in the deep terrestrial subsurface.</title>
        <authorList>
            <person name="Probst A.J."/>
            <person name="Ladd B."/>
            <person name="Jarett J.K."/>
            <person name="Geller-Mcgrath D.E."/>
            <person name="Sieber C.M.K."/>
            <person name="Emerson J.B."/>
            <person name="Anantharaman K."/>
            <person name="Thomas B.C."/>
            <person name="Malmstrom R."/>
            <person name="Stieglmeier M."/>
            <person name="Klingl A."/>
            <person name="Woyke T."/>
            <person name="Ryan C.M."/>
            <person name="Banfield J.F."/>
        </authorList>
    </citation>
    <scope>NUCLEOTIDE SEQUENCE [LARGE SCALE GENOMIC DNA]</scope>
</reference>
<dbReference type="EMBL" id="PFPO01000071">
    <property type="protein sequence ID" value="PIZ98721.1"/>
    <property type="molecule type" value="Genomic_DNA"/>
</dbReference>
<feature type="transmembrane region" description="Helical" evidence="1">
    <location>
        <begin position="12"/>
        <end position="34"/>
    </location>
</feature>
<keyword evidence="1" id="KW-1133">Transmembrane helix</keyword>
<feature type="transmembrane region" description="Helical" evidence="1">
    <location>
        <begin position="138"/>
        <end position="155"/>
    </location>
</feature>
<evidence type="ECO:0000313" key="2">
    <source>
        <dbReference type="EMBL" id="PIZ98721.1"/>
    </source>
</evidence>
<proteinExistence type="predicted"/>
<evidence type="ECO:0000256" key="1">
    <source>
        <dbReference type="SAM" id="Phobius"/>
    </source>
</evidence>
<name>A0A2M7VE08_9BACT</name>
<accession>A0A2M7VE08</accession>
<sequence>MNVFRNKVSTIWWLLVITSSIIMPLFEGLILMAVRQGSIISYWNIAAISYLWLVIEGEIYFFENIRYTHWWQQRILPKLEIFFKSDDRDSRNTPSRWSKLIIDLEYLGLMLSTTIINLGKIGTLAYVNSRAKLRFGRLWLYAGCLIRVILEYWALRQI</sequence>
<feature type="transmembrane region" description="Helical" evidence="1">
    <location>
        <begin position="106"/>
        <end position="126"/>
    </location>
</feature>
<comment type="caution">
    <text evidence="2">The sequence shown here is derived from an EMBL/GenBank/DDBJ whole genome shotgun (WGS) entry which is preliminary data.</text>
</comment>
<gene>
    <name evidence="2" type="ORF">COX77_03600</name>
</gene>
<keyword evidence="1" id="KW-0472">Membrane</keyword>
<keyword evidence="1" id="KW-0812">Transmembrane</keyword>